<sequence length="26" mass="3121">MVLTDEFRIILIPHALWFNFINASMK</sequence>
<dbReference type="Proteomes" id="UP000183567">
    <property type="component" value="Unassembled WGS sequence"/>
</dbReference>
<keyword evidence="2" id="KW-1185">Reference proteome</keyword>
<reference evidence="1 2" key="1">
    <citation type="submission" date="2016-03" db="EMBL/GenBank/DDBJ databases">
        <title>Comparative genomics of the ectomycorrhizal sister species Rhizopogon vinicolor and Rhizopogon vesiculosus (Basidiomycota: Boletales) reveals a divergence of the mating type B locus.</title>
        <authorList>
            <person name="Mujic A.B."/>
            <person name="Kuo A."/>
            <person name="Tritt A."/>
            <person name="Lipzen A."/>
            <person name="Chen C."/>
            <person name="Johnson J."/>
            <person name="Sharma A."/>
            <person name="Barry K."/>
            <person name="Grigoriev I.V."/>
            <person name="Spatafora J.W."/>
        </authorList>
    </citation>
    <scope>NUCLEOTIDE SEQUENCE [LARGE SCALE GENOMIC DNA]</scope>
    <source>
        <strain evidence="1 2">AM-OR11-056</strain>
    </source>
</reference>
<evidence type="ECO:0000313" key="1">
    <source>
        <dbReference type="EMBL" id="OJA18437.1"/>
    </source>
</evidence>
<comment type="caution">
    <text evidence="1">The sequence shown here is derived from an EMBL/GenBank/DDBJ whole genome shotgun (WGS) entry which is preliminary data.</text>
</comment>
<dbReference type="EMBL" id="LVVM01001498">
    <property type="protein sequence ID" value="OJA18437.1"/>
    <property type="molecule type" value="Genomic_DNA"/>
</dbReference>
<proteinExistence type="predicted"/>
<gene>
    <name evidence="1" type="ORF">AZE42_13571</name>
</gene>
<protein>
    <submittedName>
        <fullName evidence="1">Uncharacterized protein</fullName>
    </submittedName>
</protein>
<organism evidence="1 2">
    <name type="scientific">Rhizopogon vesiculosus</name>
    <dbReference type="NCBI Taxonomy" id="180088"/>
    <lineage>
        <taxon>Eukaryota</taxon>
        <taxon>Fungi</taxon>
        <taxon>Dikarya</taxon>
        <taxon>Basidiomycota</taxon>
        <taxon>Agaricomycotina</taxon>
        <taxon>Agaricomycetes</taxon>
        <taxon>Agaricomycetidae</taxon>
        <taxon>Boletales</taxon>
        <taxon>Suillineae</taxon>
        <taxon>Rhizopogonaceae</taxon>
        <taxon>Rhizopogon</taxon>
    </lineage>
</organism>
<dbReference type="AlphaFoldDB" id="A0A1J8QBS9"/>
<evidence type="ECO:0000313" key="2">
    <source>
        <dbReference type="Proteomes" id="UP000183567"/>
    </source>
</evidence>
<name>A0A1J8QBS9_9AGAM</name>
<accession>A0A1J8QBS9</accession>